<keyword evidence="2" id="KW-0479">Metal-binding</keyword>
<dbReference type="PANTHER" id="PTHR31313">
    <property type="entry name" value="TY1 ENHANCER ACTIVATOR"/>
    <property type="match status" value="1"/>
</dbReference>
<dbReference type="Pfam" id="PF04082">
    <property type="entry name" value="Fungal_trans"/>
    <property type="match status" value="2"/>
</dbReference>
<dbReference type="EMBL" id="JAGMUV010000019">
    <property type="protein sequence ID" value="KAH7127308.1"/>
    <property type="molecule type" value="Genomic_DNA"/>
</dbReference>
<accession>A0A9P9ILZ0</accession>
<dbReference type="OrthoDB" id="2154091at2759"/>
<evidence type="ECO:0000256" key="8">
    <source>
        <dbReference type="SAM" id="MobiDB-lite"/>
    </source>
</evidence>
<dbReference type="InterPro" id="IPR007219">
    <property type="entry name" value="XnlR_reg_dom"/>
</dbReference>
<dbReference type="SUPFAM" id="SSF56281">
    <property type="entry name" value="Metallo-hydrolase/oxidoreductase"/>
    <property type="match status" value="1"/>
</dbReference>
<dbReference type="CDD" id="cd12148">
    <property type="entry name" value="fungal_TF_MHR"/>
    <property type="match status" value="2"/>
</dbReference>
<feature type="domain" description="Zn(2)-C6 fungal-type" evidence="9">
    <location>
        <begin position="10"/>
        <end position="39"/>
    </location>
</feature>
<evidence type="ECO:0000256" key="5">
    <source>
        <dbReference type="ARBA" id="ARBA00023125"/>
    </source>
</evidence>
<feature type="compositionally biased region" description="Polar residues" evidence="8">
    <location>
        <begin position="698"/>
        <end position="708"/>
    </location>
</feature>
<dbReference type="PROSITE" id="PS00463">
    <property type="entry name" value="ZN2_CY6_FUNGAL_1"/>
    <property type="match status" value="1"/>
</dbReference>
<evidence type="ECO:0000259" key="9">
    <source>
        <dbReference type="PROSITE" id="PS50048"/>
    </source>
</evidence>
<organism evidence="10 11">
    <name type="scientific">Dactylonectria macrodidyma</name>
    <dbReference type="NCBI Taxonomy" id="307937"/>
    <lineage>
        <taxon>Eukaryota</taxon>
        <taxon>Fungi</taxon>
        <taxon>Dikarya</taxon>
        <taxon>Ascomycota</taxon>
        <taxon>Pezizomycotina</taxon>
        <taxon>Sordariomycetes</taxon>
        <taxon>Hypocreomycetidae</taxon>
        <taxon>Hypocreales</taxon>
        <taxon>Nectriaceae</taxon>
        <taxon>Dactylonectria</taxon>
    </lineage>
</organism>
<feature type="compositionally biased region" description="Polar residues" evidence="8">
    <location>
        <begin position="113"/>
        <end position="133"/>
    </location>
</feature>
<keyword evidence="4" id="KW-0805">Transcription regulation</keyword>
<evidence type="ECO:0000256" key="3">
    <source>
        <dbReference type="ARBA" id="ARBA00022833"/>
    </source>
</evidence>
<evidence type="ECO:0000313" key="11">
    <source>
        <dbReference type="Proteomes" id="UP000738349"/>
    </source>
</evidence>
<dbReference type="GO" id="GO:0008270">
    <property type="term" value="F:zinc ion binding"/>
    <property type="evidence" value="ECO:0007669"/>
    <property type="project" value="InterPro"/>
</dbReference>
<dbReference type="InterPro" id="IPR051615">
    <property type="entry name" value="Transcr_Regulatory_Elem"/>
</dbReference>
<evidence type="ECO:0000256" key="6">
    <source>
        <dbReference type="ARBA" id="ARBA00023163"/>
    </source>
</evidence>
<feature type="compositionally biased region" description="Basic and acidic residues" evidence="8">
    <location>
        <begin position="684"/>
        <end position="693"/>
    </location>
</feature>
<feature type="region of interest" description="Disordered" evidence="8">
    <location>
        <begin position="665"/>
        <end position="715"/>
    </location>
</feature>
<reference evidence="10" key="1">
    <citation type="journal article" date="2021" name="Nat. Commun.">
        <title>Genetic determinants of endophytism in the Arabidopsis root mycobiome.</title>
        <authorList>
            <person name="Mesny F."/>
            <person name="Miyauchi S."/>
            <person name="Thiergart T."/>
            <person name="Pickel B."/>
            <person name="Atanasova L."/>
            <person name="Karlsson M."/>
            <person name="Huettel B."/>
            <person name="Barry K.W."/>
            <person name="Haridas S."/>
            <person name="Chen C."/>
            <person name="Bauer D."/>
            <person name="Andreopoulos W."/>
            <person name="Pangilinan J."/>
            <person name="LaButti K."/>
            <person name="Riley R."/>
            <person name="Lipzen A."/>
            <person name="Clum A."/>
            <person name="Drula E."/>
            <person name="Henrissat B."/>
            <person name="Kohler A."/>
            <person name="Grigoriev I.V."/>
            <person name="Martin F.M."/>
            <person name="Hacquard S."/>
        </authorList>
    </citation>
    <scope>NUCLEOTIDE SEQUENCE</scope>
    <source>
        <strain evidence="10">MPI-CAGE-AT-0147</strain>
    </source>
</reference>
<comment type="caution">
    <text evidence="10">The sequence shown here is derived from an EMBL/GenBank/DDBJ whole genome shotgun (WGS) entry which is preliminary data.</text>
</comment>
<keyword evidence="5" id="KW-0238">DNA-binding</keyword>
<dbReference type="PROSITE" id="PS50048">
    <property type="entry name" value="ZN2_CY6_FUNGAL_2"/>
    <property type="match status" value="1"/>
</dbReference>
<dbReference type="CDD" id="cd00067">
    <property type="entry name" value="GAL4"/>
    <property type="match status" value="1"/>
</dbReference>
<evidence type="ECO:0000256" key="2">
    <source>
        <dbReference type="ARBA" id="ARBA00022723"/>
    </source>
</evidence>
<dbReference type="GO" id="GO:0006351">
    <property type="term" value="P:DNA-templated transcription"/>
    <property type="evidence" value="ECO:0007669"/>
    <property type="project" value="InterPro"/>
</dbReference>
<dbReference type="CDD" id="cd07730">
    <property type="entry name" value="metallo-hydrolase-like_MBL-fold"/>
    <property type="match status" value="1"/>
</dbReference>
<gene>
    <name evidence="10" type="ORF">EDB81DRAFT_662403</name>
</gene>
<dbReference type="SMART" id="SM00066">
    <property type="entry name" value="GAL4"/>
    <property type="match status" value="1"/>
</dbReference>
<dbReference type="GO" id="GO:0000981">
    <property type="term" value="F:DNA-binding transcription factor activity, RNA polymerase II-specific"/>
    <property type="evidence" value="ECO:0007669"/>
    <property type="project" value="InterPro"/>
</dbReference>
<dbReference type="GO" id="GO:0005634">
    <property type="term" value="C:nucleus"/>
    <property type="evidence" value="ECO:0007669"/>
    <property type="project" value="UniProtKB-SubCell"/>
</dbReference>
<dbReference type="SUPFAM" id="SSF57701">
    <property type="entry name" value="Zn2/Cys6 DNA-binding domain"/>
    <property type="match status" value="1"/>
</dbReference>
<evidence type="ECO:0000256" key="7">
    <source>
        <dbReference type="ARBA" id="ARBA00023242"/>
    </source>
</evidence>
<sequence>MRGKKYVSNACLNCRRRKVKCDGNEECSNCLTSKLVCIYNVNADMRSRISAKKAITGLEARVAQLEGVLREENIEQPPHPFPASPVNPAGMNDSGLSPPETESYGDMGEANDVPQTKSATTVRVNNDTESPASVSHDMPALPLSSPPREPNKVPEESDFPPENGRRLPSPYYQSNNETPAEQFLLLHSLEPPNTQLDMSPVNQVCRAEPLEEGCKITSLLSARMGSLRIAEDGGLRYYGPTSNLHVHQDGFQSLSRSTIRNVEREGMQALERLGLNQEVPVALEIHLAKLYFTWEDPAIHVVDEETFFHEKRQWTLQETPSSYYSETLNNAICAIGASLAAGEPMNVPEPAADFFLSRAKALLDIEMDSPTVATVQALVVMSASEAAFTRDSRGWLYSGKIMWSLYVGRPWGMGIQNVTVPQPNSRLDEIERRMWKPYPSAGSHAAVSENGIFFPLHACTAAIITLCEFMRRINTTLYCDTMIGIEALVQFFTVTKQELLNWHENLETSMSIDHSSSTSVHAPAVLQLHMQFYATIILLHRPYLSNQLKQRADMLGSLADREALRNVAVDCVSAAHQISEILRCYQRQHSLRRTNIQIVHIILTAALIFLHAICTREYTESRVSLRDLQFCCHALGEIGQCYGNATRALEVIILVKSEWQRMASTSQARTSKLKRPSVSAGLHYDSDDGDSRPRQRNRTSSFATDSFDSPSNMMPPPLLSTSDAYQMLLNSHGEAPNIAIPKTTDEFHDLWAFSDKSHFSLNDLALPMDWFDPSLEGNSIAAADITHQETLALNNGIACSISLGTLEESFIQDTYRIHRSTEMACGTKTDQVAYHVSNDTFSGRDVSTDASSPKALDDVESLDDGATVNDLALLHHFNVSGNIPRHASETESPPRVEIRLRKQAESYQRNSLASGSHWNELHTEDIYSDPEHLHLNGCFHVPVQPILHNFFRHYFLYVHPMLPILNEGDFWDKISLAETLGDSTRIPVVPPVLLQAMLFASCSFLSEDIIQSLGFGSIRSAKAALYRKSKARSHPRVMAQTCLLLTYWCPSLGSGGKTANSKWLGLAVHHARMAKADDYSKMSCLDGSALIEQLKRQNILKRLWWCCVIRDRIMPLCVRRSIQIGREDFDFHHTTPLCDEDLSSEVESSRVYDANAKRSLISIMALMVKLCVILTDVLALVYPKNDSSVSDAQCSSKRLMQIHEYKRVLEDWASRSAMSFPTVFAVQCNQEHDYLGGSNSTVLFAHMLQIYYHSSHVALCNYELRFAVISTILAPRGNTSAQLGTIDNVRMELWSASIAITECLDQLLQLRLARWLPSSAVGCTALPLALHLLDIKLLPTSPACASTQRAQKQGRLNILIQAMKEYHPKYDGVDWISKTIRYFMDIPKGDQTCSVSIIDTTCNLTVPADTLVEPVIPGHELMNFPTVAFLITHQKSRKQLLFDLGCRKDFWNLPQPIAQTIDLKVPGIKVEKSLIDILLDGQVDISNIEAAIISHHHYDHMGDPTTFPSTMALIVGPGFSKNFLPGYPTKKESPAFEAAFSGRTIKEVSFSTDLIVAGYLAVDYFADGSLYILETPGHAIGHLSALVRTTSDTFVFLGGDICHFGGAFRPTKYVPMPSMLSSSELADHKRHAAFVACSQFTACHPHPENARTSPFYKPCSRSDSWYINPSLANKSIGLLAELDANDKVLVLIAHDPSVMGAITFFPDGPLNGWYRAGWKQKLRWGFLDELPVDGKPGKYLVDGTYMDGSLIKTLDGHKC</sequence>
<dbReference type="InterPro" id="IPR001279">
    <property type="entry name" value="Metallo-B-lactamas"/>
</dbReference>
<dbReference type="Gene3D" id="3.60.15.10">
    <property type="entry name" value="Ribonuclease Z/Hydroxyacylglutathione hydrolase-like"/>
    <property type="match status" value="1"/>
</dbReference>
<dbReference type="InterPro" id="IPR036864">
    <property type="entry name" value="Zn2-C6_fun-type_DNA-bd_sf"/>
</dbReference>
<dbReference type="InterPro" id="IPR036866">
    <property type="entry name" value="RibonucZ/Hydroxyglut_hydro"/>
</dbReference>
<proteinExistence type="predicted"/>
<name>A0A9P9ILZ0_9HYPO</name>
<keyword evidence="6" id="KW-0804">Transcription</keyword>
<keyword evidence="7" id="KW-0539">Nucleus</keyword>
<dbReference type="InterPro" id="IPR001138">
    <property type="entry name" value="Zn2Cys6_DnaBD"/>
</dbReference>
<dbReference type="GO" id="GO:0003677">
    <property type="term" value="F:DNA binding"/>
    <property type="evidence" value="ECO:0007669"/>
    <property type="project" value="UniProtKB-KW"/>
</dbReference>
<dbReference type="SMART" id="SM00849">
    <property type="entry name" value="Lactamase_B"/>
    <property type="match status" value="1"/>
</dbReference>
<evidence type="ECO:0000256" key="4">
    <source>
        <dbReference type="ARBA" id="ARBA00023015"/>
    </source>
</evidence>
<evidence type="ECO:0000313" key="10">
    <source>
        <dbReference type="EMBL" id="KAH7127308.1"/>
    </source>
</evidence>
<dbReference type="Pfam" id="PF00172">
    <property type="entry name" value="Zn_clus"/>
    <property type="match status" value="1"/>
</dbReference>
<dbReference type="PANTHER" id="PTHR31313:SF77">
    <property type="entry name" value="ZN(II)2CYS6 TRANSCRIPTION FACTOR (EUROFUNG)"/>
    <property type="match status" value="1"/>
</dbReference>
<evidence type="ECO:0000256" key="1">
    <source>
        <dbReference type="ARBA" id="ARBA00004123"/>
    </source>
</evidence>
<feature type="region of interest" description="Disordered" evidence="8">
    <location>
        <begin position="75"/>
        <end position="167"/>
    </location>
</feature>
<dbReference type="Proteomes" id="UP000738349">
    <property type="component" value="Unassembled WGS sequence"/>
</dbReference>
<keyword evidence="11" id="KW-1185">Reference proteome</keyword>
<protein>
    <submittedName>
        <fullName evidence="10">Fungal-specific transcription factor domain-containing protein</fullName>
    </submittedName>
</protein>
<comment type="subcellular location">
    <subcellularLocation>
        <location evidence="1">Nucleus</location>
    </subcellularLocation>
</comment>
<keyword evidence="3" id="KW-0862">Zinc</keyword>
<dbReference type="Gene3D" id="4.10.240.10">
    <property type="entry name" value="Zn(2)-C6 fungal-type DNA-binding domain"/>
    <property type="match status" value="1"/>
</dbReference>